<dbReference type="RefSeq" id="WP_345427233.1">
    <property type="nucleotide sequence ID" value="NZ_BAABGT010000117.1"/>
</dbReference>
<dbReference type="Proteomes" id="UP001501598">
    <property type="component" value="Unassembled WGS sequence"/>
</dbReference>
<sequence>MPGYALLLRGVNVGGNRKVPMAELRELLDGLGYTQVKTLLQSGNAVFEADGPAAAVAEAVEAALAERYGVEIRCLALSRDELQAALDGNPLADLADNGSRMVVGWLFGPAPTGAPSPEELDPERIAVRGGLVYQWCPDGISNSPDVAAFLRREWKVAVTARNRNTVEKLVAAIP</sequence>
<evidence type="ECO:0000313" key="1">
    <source>
        <dbReference type="EMBL" id="GAA4559277.1"/>
    </source>
</evidence>
<name>A0ABP8S2H3_9PSEU</name>
<comment type="caution">
    <text evidence="1">The sequence shown here is derived from an EMBL/GenBank/DDBJ whole genome shotgun (WGS) entry which is preliminary data.</text>
</comment>
<dbReference type="EMBL" id="BAABGT010000117">
    <property type="protein sequence ID" value="GAA4559277.1"/>
    <property type="molecule type" value="Genomic_DNA"/>
</dbReference>
<keyword evidence="2" id="KW-1185">Reference proteome</keyword>
<dbReference type="InterPro" id="IPR012545">
    <property type="entry name" value="DUF1697"/>
</dbReference>
<protein>
    <submittedName>
        <fullName evidence="1">DUF1697 domain-containing protein</fullName>
    </submittedName>
</protein>
<dbReference type="PIRSF" id="PIRSF008502">
    <property type="entry name" value="UCP008502"/>
    <property type="match status" value="1"/>
</dbReference>
<dbReference type="Pfam" id="PF08002">
    <property type="entry name" value="DUF1697"/>
    <property type="match status" value="1"/>
</dbReference>
<dbReference type="PANTHER" id="PTHR36439">
    <property type="entry name" value="BLL4334 PROTEIN"/>
    <property type="match status" value="1"/>
</dbReference>
<reference evidence="2" key="1">
    <citation type="journal article" date="2019" name="Int. J. Syst. Evol. Microbiol.">
        <title>The Global Catalogue of Microorganisms (GCM) 10K type strain sequencing project: providing services to taxonomists for standard genome sequencing and annotation.</title>
        <authorList>
            <consortium name="The Broad Institute Genomics Platform"/>
            <consortium name="The Broad Institute Genome Sequencing Center for Infectious Disease"/>
            <person name="Wu L."/>
            <person name="Ma J."/>
        </authorList>
    </citation>
    <scope>NUCLEOTIDE SEQUENCE [LARGE SCALE GENOMIC DNA]</scope>
    <source>
        <strain evidence="2">JCM 17906</strain>
    </source>
</reference>
<proteinExistence type="predicted"/>
<evidence type="ECO:0000313" key="2">
    <source>
        <dbReference type="Proteomes" id="UP001501598"/>
    </source>
</evidence>
<organism evidence="1 2">
    <name type="scientific">Pseudonocardia xishanensis</name>
    <dbReference type="NCBI Taxonomy" id="630995"/>
    <lineage>
        <taxon>Bacteria</taxon>
        <taxon>Bacillati</taxon>
        <taxon>Actinomycetota</taxon>
        <taxon>Actinomycetes</taxon>
        <taxon>Pseudonocardiales</taxon>
        <taxon>Pseudonocardiaceae</taxon>
        <taxon>Pseudonocardia</taxon>
    </lineage>
</organism>
<dbReference type="SUPFAM" id="SSF160379">
    <property type="entry name" value="SP0830-like"/>
    <property type="match status" value="1"/>
</dbReference>
<gene>
    <name evidence="1" type="ORF">GCM10023175_66950</name>
</gene>
<dbReference type="PANTHER" id="PTHR36439:SF1">
    <property type="entry name" value="DUF1697 DOMAIN-CONTAINING PROTEIN"/>
    <property type="match status" value="1"/>
</dbReference>
<accession>A0ABP8S2H3</accession>
<dbReference type="Gene3D" id="3.30.70.1280">
    <property type="entry name" value="SP0830-like domains"/>
    <property type="match status" value="1"/>
</dbReference>